<dbReference type="PANTHER" id="PTHR13026:SF0">
    <property type="entry name" value="RIBOSOMAL RNA PROCESSING 1B"/>
    <property type="match status" value="1"/>
</dbReference>
<keyword evidence="6" id="KW-1185">Reference proteome</keyword>
<feature type="compositionally biased region" description="Polar residues" evidence="5">
    <location>
        <begin position="639"/>
        <end position="649"/>
    </location>
</feature>
<protein>
    <submittedName>
        <fullName evidence="7 8">Ribosomal RNA processing protein 1 homolog</fullName>
    </submittedName>
</protein>
<dbReference type="RefSeq" id="XP_046592116.1">
    <property type="nucleotide sequence ID" value="XM_046736160.1"/>
</dbReference>
<feature type="compositionally biased region" description="Basic and acidic residues" evidence="5">
    <location>
        <begin position="306"/>
        <end position="334"/>
    </location>
</feature>
<feature type="compositionally biased region" description="Basic and acidic residues" evidence="5">
    <location>
        <begin position="444"/>
        <end position="455"/>
    </location>
</feature>
<evidence type="ECO:0000313" key="8">
    <source>
        <dbReference type="RefSeq" id="XP_046592115.1"/>
    </source>
</evidence>
<proteinExistence type="inferred from homology"/>
<feature type="region of interest" description="Disordered" evidence="5">
    <location>
        <begin position="699"/>
        <end position="729"/>
    </location>
</feature>
<dbReference type="Pfam" id="PF05997">
    <property type="entry name" value="Nop52"/>
    <property type="match status" value="1"/>
</dbReference>
<feature type="compositionally biased region" description="Acidic residues" evidence="5">
    <location>
        <begin position="431"/>
        <end position="443"/>
    </location>
</feature>
<sequence>MSVKKIQRKPKHVLPKIKRFVQEFKNRKPQKNEVQKSAKNKKTLVIAHEIKFAKLLAGNDKKVRDKVLKNLRKWLTVRSESTFAFEEQDFMRLWKGLYYCMWMSDKPLIQEELAESLSKLVHCFNNKDTALLYIKCTLLSLATEWFGIDQYRLDKFQMLVRRILRQTFEMCKKKLWNRDWVNGVTKIIEDLLVKSKATIGFSLHVTELYMEELAKVSGGDVPEDVVVEFVRPFAVHLATMNDEREIRHVMKHVFRYLIFQSDPGLDYMEKFEAWRHAGFPDGDIESMQKVEEDESDEDEPDEDDNEQKSDFDDDHQIDNIEERPLDPRAGRVDVDLPQLPVNGKAIADMVMNYRFHPLSTTKSRRQIVRVAKEYNELSEGNMPLGIKKVKIHEGSKSETSSKSAAWRLLKFEQKLYSDTIRRKRKKKTSEVIEEDPNSEQDSDFEIKKIKSENATKAKKRNAKKSTSVEHISEYESVEASPRKVKSNAVESSKKRKRSAKIRDDGDVTTITDTPKKKKLKGVKKPSLQNGDSSDANKSIQNASKITKHKPLKDDGKLSNPEPSTLIKKSLIKNGLKKVKRYSSEGNWSVSADISSTSPSISNLRVPTTSLQDNSKSVKKSQPNRALSWLTPVRKKESIKQSSTRISTNNATSFTTPEAQAIKNLSSSSSKKKVKIDLQKNTAQHTSDYRLQLKKSPAIPFDANRKPSVGVLKPSPIQSPVNPFYKQNFK</sequence>
<feature type="compositionally biased region" description="Polar residues" evidence="5">
    <location>
        <begin position="526"/>
        <end position="544"/>
    </location>
</feature>
<dbReference type="RefSeq" id="XP_046592115.1">
    <property type="nucleotide sequence ID" value="XM_046736159.1"/>
</dbReference>
<evidence type="ECO:0000256" key="4">
    <source>
        <dbReference type="ARBA" id="ARBA00023242"/>
    </source>
</evidence>
<reference evidence="7 8" key="1">
    <citation type="submission" date="2025-05" db="UniProtKB">
        <authorList>
            <consortium name="RefSeq"/>
        </authorList>
    </citation>
    <scope>IDENTIFICATION</scope>
    <source>
        <tissue evidence="7 8">Thorax and Abdomen</tissue>
    </source>
</reference>
<feature type="compositionally biased region" description="Polar residues" evidence="5">
    <location>
        <begin position="602"/>
        <end position="624"/>
    </location>
</feature>
<gene>
    <name evidence="7 8 9" type="primary">LOC107221556</name>
</gene>
<keyword evidence="3" id="KW-0698">rRNA processing</keyword>
<feature type="region of interest" description="Disordered" evidence="5">
    <location>
        <begin position="588"/>
        <end position="624"/>
    </location>
</feature>
<comment type="subcellular location">
    <subcellularLocation>
        <location evidence="1">Nucleus</location>
    </subcellularLocation>
</comment>
<dbReference type="GeneID" id="107221556"/>
<feature type="region of interest" description="Disordered" evidence="5">
    <location>
        <begin position="630"/>
        <end position="649"/>
    </location>
</feature>
<evidence type="ECO:0000256" key="1">
    <source>
        <dbReference type="ARBA" id="ARBA00004123"/>
    </source>
</evidence>
<evidence type="ECO:0000256" key="3">
    <source>
        <dbReference type="ARBA" id="ARBA00022552"/>
    </source>
</evidence>
<dbReference type="InterPro" id="IPR010301">
    <property type="entry name" value="RRP1"/>
</dbReference>
<keyword evidence="4" id="KW-0539">Nucleus</keyword>
<accession>A0ABM3FVS0</accession>
<dbReference type="RefSeq" id="XP_046592114.1">
    <property type="nucleotide sequence ID" value="XM_046736158.1"/>
</dbReference>
<evidence type="ECO:0000313" key="9">
    <source>
        <dbReference type="RefSeq" id="XP_046592116.1"/>
    </source>
</evidence>
<dbReference type="Proteomes" id="UP000829291">
    <property type="component" value="Chromosome 4"/>
</dbReference>
<name>A0ABM3FVS0_NEOLC</name>
<feature type="compositionally biased region" description="Acidic residues" evidence="5">
    <location>
        <begin position="291"/>
        <end position="305"/>
    </location>
</feature>
<feature type="compositionally biased region" description="Low complexity" evidence="5">
    <location>
        <begin position="588"/>
        <end position="601"/>
    </location>
</feature>
<feature type="region of interest" description="Disordered" evidence="5">
    <location>
        <begin position="288"/>
        <end position="336"/>
    </location>
</feature>
<dbReference type="PANTHER" id="PTHR13026">
    <property type="entry name" value="NNP-1 PROTEIN NOVEL NUCLEAR PROTEIN 1 NOP52"/>
    <property type="match status" value="1"/>
</dbReference>
<comment type="similarity">
    <text evidence="2">Belongs to the RRP1 family.</text>
</comment>
<evidence type="ECO:0000313" key="6">
    <source>
        <dbReference type="Proteomes" id="UP000829291"/>
    </source>
</evidence>
<evidence type="ECO:0000256" key="2">
    <source>
        <dbReference type="ARBA" id="ARBA00006374"/>
    </source>
</evidence>
<evidence type="ECO:0000256" key="5">
    <source>
        <dbReference type="SAM" id="MobiDB-lite"/>
    </source>
</evidence>
<organism evidence="6 7">
    <name type="scientific">Neodiprion lecontei</name>
    <name type="common">Redheaded pine sawfly</name>
    <dbReference type="NCBI Taxonomy" id="441921"/>
    <lineage>
        <taxon>Eukaryota</taxon>
        <taxon>Metazoa</taxon>
        <taxon>Ecdysozoa</taxon>
        <taxon>Arthropoda</taxon>
        <taxon>Hexapoda</taxon>
        <taxon>Insecta</taxon>
        <taxon>Pterygota</taxon>
        <taxon>Neoptera</taxon>
        <taxon>Endopterygota</taxon>
        <taxon>Hymenoptera</taxon>
        <taxon>Tenthredinoidea</taxon>
        <taxon>Diprionidae</taxon>
        <taxon>Diprioninae</taxon>
        <taxon>Neodiprion</taxon>
    </lineage>
</organism>
<evidence type="ECO:0000313" key="7">
    <source>
        <dbReference type="RefSeq" id="XP_046592114.1"/>
    </source>
</evidence>
<feature type="region of interest" description="Disordered" evidence="5">
    <location>
        <begin position="423"/>
        <end position="571"/>
    </location>
</feature>